<feature type="transmembrane region" description="Helical" evidence="1">
    <location>
        <begin position="36"/>
        <end position="56"/>
    </location>
</feature>
<keyword evidence="1" id="KW-0472">Membrane</keyword>
<evidence type="ECO:0000256" key="1">
    <source>
        <dbReference type="SAM" id="Phobius"/>
    </source>
</evidence>
<accession>A0A3N0CGR9</accession>
<sequence length="137" mass="14472">MNASSWPRPTLTLSLVLVVLVGVSYGVLFPDRTDYLGHFLAGAGGTFWLLAIVVELDRNSRWPVVYGVLAAVLLGVFTEATVFRLAEFDPVDLANQSLGAVFAGFGMVDGRPYDRSAGIAGVAGLALLVAGFAYAFS</sequence>
<dbReference type="AlphaFoldDB" id="A0A3N0CGR9"/>
<evidence type="ECO:0000313" key="2">
    <source>
        <dbReference type="EMBL" id="RNL62650.1"/>
    </source>
</evidence>
<protein>
    <recommendedName>
        <fullName evidence="4">VanZ family protein</fullName>
    </recommendedName>
</protein>
<evidence type="ECO:0000313" key="3">
    <source>
        <dbReference type="Proteomes" id="UP000267128"/>
    </source>
</evidence>
<feature type="transmembrane region" description="Helical" evidence="1">
    <location>
        <begin position="63"/>
        <end position="83"/>
    </location>
</feature>
<comment type="caution">
    <text evidence="2">The sequence shown here is derived from an EMBL/GenBank/DDBJ whole genome shotgun (WGS) entry which is preliminary data.</text>
</comment>
<evidence type="ECO:0008006" key="4">
    <source>
        <dbReference type="Google" id="ProtNLM"/>
    </source>
</evidence>
<dbReference type="Proteomes" id="UP000267128">
    <property type="component" value="Unassembled WGS sequence"/>
</dbReference>
<reference evidence="2 3" key="1">
    <citation type="submission" date="2018-11" db="EMBL/GenBank/DDBJ databases">
        <authorList>
            <person name="Li F."/>
        </authorList>
    </citation>
    <scope>NUCLEOTIDE SEQUENCE [LARGE SCALE GENOMIC DNA]</scope>
    <source>
        <strain evidence="2 3">Gsoil 097</strain>
    </source>
</reference>
<feature type="transmembrane region" description="Helical" evidence="1">
    <location>
        <begin position="117"/>
        <end position="136"/>
    </location>
</feature>
<name>A0A3N0CGR9_9ACTN</name>
<dbReference type="RefSeq" id="WP_123227946.1">
    <property type="nucleotide sequence ID" value="NZ_RJSE01000007.1"/>
</dbReference>
<keyword evidence="1" id="KW-1133">Transmembrane helix</keyword>
<organism evidence="2 3">
    <name type="scientific">Nocardioides marmoriginsengisoli</name>
    <dbReference type="NCBI Taxonomy" id="661483"/>
    <lineage>
        <taxon>Bacteria</taxon>
        <taxon>Bacillati</taxon>
        <taxon>Actinomycetota</taxon>
        <taxon>Actinomycetes</taxon>
        <taxon>Propionibacteriales</taxon>
        <taxon>Nocardioidaceae</taxon>
        <taxon>Nocardioides</taxon>
    </lineage>
</organism>
<gene>
    <name evidence="2" type="ORF">EFK50_12905</name>
</gene>
<proteinExistence type="predicted"/>
<keyword evidence="1" id="KW-0812">Transmembrane</keyword>
<dbReference type="OrthoDB" id="3844116at2"/>
<dbReference type="EMBL" id="RJSE01000007">
    <property type="protein sequence ID" value="RNL62650.1"/>
    <property type="molecule type" value="Genomic_DNA"/>
</dbReference>
<keyword evidence="3" id="KW-1185">Reference proteome</keyword>